<organism evidence="3 4">
    <name type="scientific">Vigna unguiculata</name>
    <name type="common">Cowpea</name>
    <dbReference type="NCBI Taxonomy" id="3917"/>
    <lineage>
        <taxon>Eukaryota</taxon>
        <taxon>Viridiplantae</taxon>
        <taxon>Streptophyta</taxon>
        <taxon>Embryophyta</taxon>
        <taxon>Tracheophyta</taxon>
        <taxon>Spermatophyta</taxon>
        <taxon>Magnoliopsida</taxon>
        <taxon>eudicotyledons</taxon>
        <taxon>Gunneridae</taxon>
        <taxon>Pentapetalae</taxon>
        <taxon>rosids</taxon>
        <taxon>fabids</taxon>
        <taxon>Fabales</taxon>
        <taxon>Fabaceae</taxon>
        <taxon>Papilionoideae</taxon>
        <taxon>50 kb inversion clade</taxon>
        <taxon>NPAAA clade</taxon>
        <taxon>indigoferoid/millettioid clade</taxon>
        <taxon>Phaseoleae</taxon>
        <taxon>Vigna</taxon>
    </lineage>
</organism>
<dbReference type="Gene3D" id="3.30.420.10">
    <property type="entry name" value="Ribonuclease H-like superfamily/Ribonuclease H"/>
    <property type="match status" value="1"/>
</dbReference>
<evidence type="ECO:0000313" key="4">
    <source>
        <dbReference type="Proteomes" id="UP000501690"/>
    </source>
</evidence>
<dbReference type="SUPFAM" id="SSF53098">
    <property type="entry name" value="Ribonuclease H-like"/>
    <property type="match status" value="1"/>
</dbReference>
<keyword evidence="4" id="KW-1185">Reference proteome</keyword>
<evidence type="ECO:0000256" key="1">
    <source>
        <dbReference type="ARBA" id="ARBA00022722"/>
    </source>
</evidence>
<dbReference type="GO" id="GO:0003676">
    <property type="term" value="F:nucleic acid binding"/>
    <property type="evidence" value="ECO:0007669"/>
    <property type="project" value="InterPro"/>
</dbReference>
<dbReference type="PANTHER" id="PTHR13620:SF59">
    <property type="entry name" value="POLYNUCLEOTIDYL TRANSFERASE, RIBONUCLEASE H-LIKE SUPERFAMILY PROTEIN"/>
    <property type="match status" value="1"/>
</dbReference>
<reference evidence="3 4" key="1">
    <citation type="submission" date="2019-04" db="EMBL/GenBank/DDBJ databases">
        <title>An improved genome assembly and genetic linkage map for asparagus bean, Vigna unguiculata ssp. sesquipedialis.</title>
        <authorList>
            <person name="Xia Q."/>
            <person name="Zhang R."/>
            <person name="Dong Y."/>
        </authorList>
    </citation>
    <scope>NUCLEOTIDE SEQUENCE [LARGE SCALE GENOMIC DNA]</scope>
    <source>
        <tissue evidence="3">Leaf</tissue>
    </source>
</reference>
<dbReference type="PANTHER" id="PTHR13620">
    <property type="entry name" value="3-5 EXONUCLEASE"/>
    <property type="match status" value="1"/>
</dbReference>
<proteinExistence type="predicted"/>
<dbReference type="GO" id="GO:0005634">
    <property type="term" value="C:nucleus"/>
    <property type="evidence" value="ECO:0007669"/>
    <property type="project" value="TreeGrafter"/>
</dbReference>
<gene>
    <name evidence="3" type="ORF">DEO72_LG1g1082</name>
</gene>
<dbReference type="EMBL" id="CP039345">
    <property type="protein sequence ID" value="QCD77458.1"/>
    <property type="molecule type" value="Genomic_DNA"/>
</dbReference>
<dbReference type="Proteomes" id="UP000501690">
    <property type="component" value="Linkage Group LG1"/>
</dbReference>
<evidence type="ECO:0000313" key="3">
    <source>
        <dbReference type="EMBL" id="QCD77458.1"/>
    </source>
</evidence>
<evidence type="ECO:0008006" key="5">
    <source>
        <dbReference type="Google" id="ProtNLM"/>
    </source>
</evidence>
<accession>A0A4D6KJ52</accession>
<dbReference type="GO" id="GO:0008408">
    <property type="term" value="F:3'-5' exonuclease activity"/>
    <property type="evidence" value="ECO:0007669"/>
    <property type="project" value="TreeGrafter"/>
</dbReference>
<sequence>MDAVTSRNVIFYSLLQEIHASGIEISVTVTANASAVRDWLTAALYSSRYYVHLKRLVVGLSVHWTLSGANLNTPAHTLQLLIGRRILIFQLAHATTVPNKLRTFLLNPSHTFVGLSNFWDPQKLLCSRHRLRVARAPVDLVLYVNTLLRGRLPKEIVIERCLGFQVERRFEVAESDWRNENLSDDQIVFATVRALCAFLIGLRYRAWEI</sequence>
<protein>
    <recommendedName>
        <fullName evidence="5">Werner syndrome ATP-dependent helicase</fullName>
    </recommendedName>
</protein>
<dbReference type="InterPro" id="IPR036397">
    <property type="entry name" value="RNaseH_sf"/>
</dbReference>
<keyword evidence="1" id="KW-0540">Nuclease</keyword>
<dbReference type="InterPro" id="IPR012337">
    <property type="entry name" value="RNaseH-like_sf"/>
</dbReference>
<dbReference type="GO" id="GO:0005737">
    <property type="term" value="C:cytoplasm"/>
    <property type="evidence" value="ECO:0007669"/>
    <property type="project" value="TreeGrafter"/>
</dbReference>
<name>A0A4D6KJ52_VIGUN</name>
<evidence type="ECO:0000256" key="2">
    <source>
        <dbReference type="ARBA" id="ARBA00022801"/>
    </source>
</evidence>
<keyword evidence="2" id="KW-0378">Hydrolase</keyword>
<dbReference type="AlphaFoldDB" id="A0A4D6KJ52"/>
<dbReference type="InterPro" id="IPR051132">
    <property type="entry name" value="3-5_Exonuclease_domain"/>
</dbReference>